<keyword evidence="2" id="KW-0808">Transferase</keyword>
<dbReference type="Gene3D" id="3.40.50.2000">
    <property type="entry name" value="Glycogen Phosphorylase B"/>
    <property type="match status" value="1"/>
</dbReference>
<dbReference type="PANTHER" id="PTHR12526:SF510">
    <property type="entry name" value="D-INOSITOL 3-PHOSPHATE GLYCOSYLTRANSFERASE"/>
    <property type="match status" value="1"/>
</dbReference>
<evidence type="ECO:0000259" key="3">
    <source>
        <dbReference type="Pfam" id="PF00534"/>
    </source>
</evidence>
<protein>
    <submittedName>
        <fullName evidence="4">Glycosyltransferase involved in cell wall biosynthesis</fullName>
    </submittedName>
</protein>
<evidence type="ECO:0000256" key="1">
    <source>
        <dbReference type="ARBA" id="ARBA00022676"/>
    </source>
</evidence>
<evidence type="ECO:0000313" key="4">
    <source>
        <dbReference type="EMBL" id="MDQ0514683.1"/>
    </source>
</evidence>
<gene>
    <name evidence="4" type="ORF">QO015_000296</name>
</gene>
<dbReference type="Proteomes" id="UP001223743">
    <property type="component" value="Unassembled WGS sequence"/>
</dbReference>
<keyword evidence="1" id="KW-0328">Glycosyltransferase</keyword>
<dbReference type="SUPFAM" id="SSF53756">
    <property type="entry name" value="UDP-Glycosyltransferase/glycogen phosphorylase"/>
    <property type="match status" value="1"/>
</dbReference>
<organism evidence="4 5">
    <name type="scientific">Kaistia geumhonensis</name>
    <dbReference type="NCBI Taxonomy" id="410839"/>
    <lineage>
        <taxon>Bacteria</taxon>
        <taxon>Pseudomonadati</taxon>
        <taxon>Pseudomonadota</taxon>
        <taxon>Alphaproteobacteria</taxon>
        <taxon>Hyphomicrobiales</taxon>
        <taxon>Kaistiaceae</taxon>
        <taxon>Kaistia</taxon>
    </lineage>
</organism>
<evidence type="ECO:0000256" key="2">
    <source>
        <dbReference type="ARBA" id="ARBA00022679"/>
    </source>
</evidence>
<dbReference type="RefSeq" id="WP_266281937.1">
    <property type="nucleotide sequence ID" value="NZ_JAPKNF010000001.1"/>
</dbReference>
<comment type="caution">
    <text evidence="4">The sequence shown here is derived from an EMBL/GenBank/DDBJ whole genome shotgun (WGS) entry which is preliminary data.</text>
</comment>
<dbReference type="PANTHER" id="PTHR12526">
    <property type="entry name" value="GLYCOSYLTRANSFERASE"/>
    <property type="match status" value="1"/>
</dbReference>
<sequence>MNQWQIMMWEPSVSPHKMDLYLALKNSGQVSGITYVAQSDLSEARRTLGWELAGRGEMDCIIGPSDSEVRTLIEKASPETVHIFSGIRWVPSIVSALDAVLKAQRRFGLMSEPRAFEGISGLARLGQSWLSEGPVRRHADFVLGIGRHGPGWFRMAGYKRSTIYPFAYFLPDRAYAAGRPPSGNQRVRVTYLGRTVTEKGIRVFLDALAHVRSPISVTVAGTGRDAAAVEAYAAGHGDDFSYRGAIPMGDVPDLLLNTDILVQPSLTLDDGWGAVVSEALFAGAYVITSDRVGASICLDAPWRGAVIERVTPQKVAAAIDSAIETRQLEQDVASRRSAWASAHLTGAVGATFILDLFNRIYAGSPVEPVPFLEDRRIAPLV</sequence>
<dbReference type="InterPro" id="IPR001296">
    <property type="entry name" value="Glyco_trans_1"/>
</dbReference>
<keyword evidence="5" id="KW-1185">Reference proteome</keyword>
<accession>A0ABU0M166</accession>
<dbReference type="Pfam" id="PF00534">
    <property type="entry name" value="Glycos_transf_1"/>
    <property type="match status" value="1"/>
</dbReference>
<proteinExistence type="predicted"/>
<evidence type="ECO:0000313" key="5">
    <source>
        <dbReference type="Proteomes" id="UP001223743"/>
    </source>
</evidence>
<name>A0ABU0M166_9HYPH</name>
<dbReference type="EMBL" id="JAUSWJ010000001">
    <property type="protein sequence ID" value="MDQ0514683.1"/>
    <property type="molecule type" value="Genomic_DNA"/>
</dbReference>
<feature type="domain" description="Glycosyl transferase family 1" evidence="3">
    <location>
        <begin position="187"/>
        <end position="333"/>
    </location>
</feature>
<reference evidence="4 5" key="1">
    <citation type="submission" date="2023-07" db="EMBL/GenBank/DDBJ databases">
        <title>Genomic Encyclopedia of Type Strains, Phase IV (KMG-IV): sequencing the most valuable type-strain genomes for metagenomic binning, comparative biology and taxonomic classification.</title>
        <authorList>
            <person name="Goeker M."/>
        </authorList>
    </citation>
    <scope>NUCLEOTIDE SEQUENCE [LARGE SCALE GENOMIC DNA]</scope>
    <source>
        <strain evidence="4 5">B1-1</strain>
    </source>
</reference>